<feature type="transmembrane region" description="Helical" evidence="1">
    <location>
        <begin position="78"/>
        <end position="100"/>
    </location>
</feature>
<name>A0A7W9FCB1_9MICO</name>
<sequence length="115" mass="12735">MSELTTADLGLLLSVFAVLLIAFAIDFHFSTRPTTRHRRSRWVFGIVTLVGELMTALALVLTWVAMWSPAAWEAIDDLLVFIPGSIAIACAVILTVEKIIARLERLRMPSQKPTA</sequence>
<dbReference type="Proteomes" id="UP000517712">
    <property type="component" value="Unassembled WGS sequence"/>
</dbReference>
<protein>
    <submittedName>
        <fullName evidence="2">Biotin transporter BioY</fullName>
    </submittedName>
</protein>
<accession>A0A7W9FCB1</accession>
<dbReference type="RefSeq" id="WP_144796184.1">
    <property type="nucleotide sequence ID" value="NZ_BAAAPG010000001.1"/>
</dbReference>
<comment type="caution">
    <text evidence="2">The sequence shown here is derived from an EMBL/GenBank/DDBJ whole genome shotgun (WGS) entry which is preliminary data.</text>
</comment>
<dbReference type="AlphaFoldDB" id="A0A7W9FCB1"/>
<keyword evidence="3" id="KW-1185">Reference proteome</keyword>
<keyword evidence="1" id="KW-0812">Transmembrane</keyword>
<evidence type="ECO:0000256" key="1">
    <source>
        <dbReference type="SAM" id="Phobius"/>
    </source>
</evidence>
<evidence type="ECO:0000313" key="3">
    <source>
        <dbReference type="Proteomes" id="UP000517712"/>
    </source>
</evidence>
<keyword evidence="1" id="KW-1133">Transmembrane helix</keyword>
<organism evidence="2 3">
    <name type="scientific">Microbacterium ginsengiterrae</name>
    <dbReference type="NCBI Taxonomy" id="546115"/>
    <lineage>
        <taxon>Bacteria</taxon>
        <taxon>Bacillati</taxon>
        <taxon>Actinomycetota</taxon>
        <taxon>Actinomycetes</taxon>
        <taxon>Micrococcales</taxon>
        <taxon>Microbacteriaceae</taxon>
        <taxon>Microbacterium</taxon>
    </lineage>
</organism>
<gene>
    <name evidence="2" type="ORF">HD600_002688</name>
</gene>
<keyword evidence="1" id="KW-0472">Membrane</keyword>
<feature type="transmembrane region" description="Helical" evidence="1">
    <location>
        <begin position="12"/>
        <end position="30"/>
    </location>
</feature>
<proteinExistence type="predicted"/>
<feature type="transmembrane region" description="Helical" evidence="1">
    <location>
        <begin position="42"/>
        <end position="66"/>
    </location>
</feature>
<evidence type="ECO:0000313" key="2">
    <source>
        <dbReference type="EMBL" id="MBB5744191.1"/>
    </source>
</evidence>
<reference evidence="2 3" key="1">
    <citation type="submission" date="2020-08" db="EMBL/GenBank/DDBJ databases">
        <title>Sequencing the genomes of 1000 actinobacteria strains.</title>
        <authorList>
            <person name="Klenk H.-P."/>
        </authorList>
    </citation>
    <scope>NUCLEOTIDE SEQUENCE [LARGE SCALE GENOMIC DNA]</scope>
    <source>
        <strain evidence="2 3">DSM 24823</strain>
    </source>
</reference>
<dbReference type="EMBL" id="JACHMU010000001">
    <property type="protein sequence ID" value="MBB5744191.1"/>
    <property type="molecule type" value="Genomic_DNA"/>
</dbReference>